<dbReference type="SMART" id="SM00737">
    <property type="entry name" value="ML"/>
    <property type="match status" value="1"/>
</dbReference>
<dbReference type="AlphaFoldDB" id="A0AAV7YFJ1"/>
<sequence length="144" mass="16258">MMKLKLAIVLCVFFVCCASKEWWFCESNKHYEFDVSSVTLKPNPPKIGDNLNYIISGSLSRQVTDGTLNLQTYFNKMLIFNITENLCSDPDNFPCPSGPGLTTLKNSFSIPSFIPPGNYTGLINLKDQDKKEILCLNYAMNLQK</sequence>
<keyword evidence="6" id="KW-0445">Lipid transport</keyword>
<evidence type="ECO:0000313" key="9">
    <source>
        <dbReference type="EMBL" id="KAJ3428503.1"/>
    </source>
</evidence>
<dbReference type="Pfam" id="PF02221">
    <property type="entry name" value="E1_DerP2_DerF2"/>
    <property type="match status" value="1"/>
</dbReference>
<name>A0AAV7YFJ1_9EUKA</name>
<dbReference type="GO" id="GO:0032934">
    <property type="term" value="F:sterol binding"/>
    <property type="evidence" value="ECO:0007669"/>
    <property type="project" value="InterPro"/>
</dbReference>
<evidence type="ECO:0000256" key="5">
    <source>
        <dbReference type="ARBA" id="ARBA00022729"/>
    </source>
</evidence>
<evidence type="ECO:0000256" key="1">
    <source>
        <dbReference type="ARBA" id="ARBA00002053"/>
    </source>
</evidence>
<keyword evidence="4" id="KW-0813">Transport</keyword>
<dbReference type="InterPro" id="IPR039670">
    <property type="entry name" value="NPC2-like"/>
</dbReference>
<reference evidence="9" key="1">
    <citation type="submission" date="2022-08" db="EMBL/GenBank/DDBJ databases">
        <title>Novel sulphate-reducing endosymbionts in the free-living metamonad Anaeramoeba.</title>
        <authorList>
            <person name="Jerlstrom-Hultqvist J."/>
            <person name="Cepicka I."/>
            <person name="Gallot-Lavallee L."/>
            <person name="Salas-Leiva D."/>
            <person name="Curtis B.A."/>
            <person name="Zahonova K."/>
            <person name="Pipaliya S."/>
            <person name="Dacks J."/>
            <person name="Roger A.J."/>
        </authorList>
    </citation>
    <scope>NUCLEOTIDE SEQUENCE</scope>
    <source>
        <strain evidence="9">Busselton2</strain>
    </source>
</reference>
<evidence type="ECO:0000256" key="2">
    <source>
        <dbReference type="ARBA" id="ARBA00006370"/>
    </source>
</evidence>
<comment type="subunit">
    <text evidence="3">Monomer.</text>
</comment>
<dbReference type="InterPro" id="IPR014756">
    <property type="entry name" value="Ig_E-set"/>
</dbReference>
<comment type="function">
    <text evidence="1">Catalyzes the intermembrane transfer of phosphatidylglycerol and phosphatidylinositol.</text>
</comment>
<organism evidence="9 10">
    <name type="scientific">Anaeramoeba flamelloides</name>
    <dbReference type="NCBI Taxonomy" id="1746091"/>
    <lineage>
        <taxon>Eukaryota</taxon>
        <taxon>Metamonada</taxon>
        <taxon>Anaeramoebidae</taxon>
        <taxon>Anaeramoeba</taxon>
    </lineage>
</organism>
<protein>
    <submittedName>
        <fullName evidence="9">Phosphatidylglycerol/phosphatidylinositol transfer protein</fullName>
    </submittedName>
</protein>
<evidence type="ECO:0000256" key="4">
    <source>
        <dbReference type="ARBA" id="ARBA00022448"/>
    </source>
</evidence>
<feature type="signal peptide" evidence="7">
    <location>
        <begin position="1"/>
        <end position="19"/>
    </location>
</feature>
<dbReference type="Proteomes" id="UP001146793">
    <property type="component" value="Unassembled WGS sequence"/>
</dbReference>
<evidence type="ECO:0000256" key="3">
    <source>
        <dbReference type="ARBA" id="ARBA00011245"/>
    </source>
</evidence>
<dbReference type="InterPro" id="IPR003172">
    <property type="entry name" value="ML_dom"/>
</dbReference>
<dbReference type="GO" id="GO:0015918">
    <property type="term" value="P:sterol transport"/>
    <property type="evidence" value="ECO:0007669"/>
    <property type="project" value="InterPro"/>
</dbReference>
<feature type="chain" id="PRO_5043384086" evidence="7">
    <location>
        <begin position="20"/>
        <end position="144"/>
    </location>
</feature>
<evidence type="ECO:0000256" key="7">
    <source>
        <dbReference type="SAM" id="SignalP"/>
    </source>
</evidence>
<evidence type="ECO:0000259" key="8">
    <source>
        <dbReference type="SMART" id="SM00737"/>
    </source>
</evidence>
<dbReference type="EMBL" id="JANTQA010000057">
    <property type="protein sequence ID" value="KAJ3428503.1"/>
    <property type="molecule type" value="Genomic_DNA"/>
</dbReference>
<comment type="caution">
    <text evidence="9">The sequence shown here is derived from an EMBL/GenBank/DDBJ whole genome shotgun (WGS) entry which is preliminary data.</text>
</comment>
<proteinExistence type="inferred from homology"/>
<evidence type="ECO:0000256" key="6">
    <source>
        <dbReference type="ARBA" id="ARBA00023055"/>
    </source>
</evidence>
<keyword evidence="5 7" id="KW-0732">Signal</keyword>
<feature type="domain" description="MD-2-related lipid-recognition" evidence="8">
    <location>
        <begin position="22"/>
        <end position="140"/>
    </location>
</feature>
<dbReference type="SUPFAM" id="SSF81296">
    <property type="entry name" value="E set domains"/>
    <property type="match status" value="1"/>
</dbReference>
<dbReference type="PANTHER" id="PTHR11306:SF0">
    <property type="entry name" value="PHOSPHATIDYLGLYCEROL_PHOSPHATIDYLINOSITOL TRANSFER PROTEIN"/>
    <property type="match status" value="1"/>
</dbReference>
<evidence type="ECO:0000313" key="10">
    <source>
        <dbReference type="Proteomes" id="UP001146793"/>
    </source>
</evidence>
<accession>A0AAV7YFJ1</accession>
<dbReference type="Gene3D" id="2.60.40.770">
    <property type="match status" value="1"/>
</dbReference>
<dbReference type="PANTHER" id="PTHR11306">
    <property type="entry name" value="NIEMANN PICK TYPE C2 PROTEIN NPC2-RELATED"/>
    <property type="match status" value="1"/>
</dbReference>
<comment type="similarity">
    <text evidence="2">Belongs to the NPC2 family.</text>
</comment>
<gene>
    <name evidence="9" type="ORF">M0812_23826</name>
</gene>